<dbReference type="PRINTS" id="PR00616">
    <property type="entry name" value="CCAATSUBUNTB"/>
</dbReference>
<dbReference type="PANTHER" id="PTHR12632">
    <property type="entry name" value="TRANSCRIPTION FACTOR NF-Y ALPHA-RELATED"/>
    <property type="match status" value="1"/>
</dbReference>
<feature type="compositionally biased region" description="Polar residues" evidence="8">
    <location>
        <begin position="111"/>
        <end position="143"/>
    </location>
</feature>
<feature type="compositionally biased region" description="Basic residues" evidence="8">
    <location>
        <begin position="200"/>
        <end position="216"/>
    </location>
</feature>
<comment type="subcellular location">
    <subcellularLocation>
        <location evidence="1 7">Nucleus</location>
    </subcellularLocation>
</comment>
<dbReference type="Pfam" id="PF02045">
    <property type="entry name" value="CBFB_NFYA"/>
    <property type="match status" value="1"/>
</dbReference>
<gene>
    <name evidence="9" type="ORF">CYFA0S_33e00408g</name>
</gene>
<dbReference type="OrthoDB" id="1097733at2759"/>
<evidence type="ECO:0000256" key="5">
    <source>
        <dbReference type="ARBA" id="ARBA00023163"/>
    </source>
</evidence>
<feature type="region of interest" description="Disordered" evidence="8">
    <location>
        <begin position="22"/>
        <end position="146"/>
    </location>
</feature>
<dbReference type="SMART" id="SM00521">
    <property type="entry name" value="CBF"/>
    <property type="match status" value="1"/>
</dbReference>
<name>A0A061BKN5_CYBFA</name>
<keyword evidence="6 7" id="KW-0539">Nucleus</keyword>
<dbReference type="AlphaFoldDB" id="A0A061BKN5"/>
<keyword evidence="5 7" id="KW-0804">Transcription</keyword>
<evidence type="ECO:0000256" key="1">
    <source>
        <dbReference type="ARBA" id="ARBA00004123"/>
    </source>
</evidence>
<organism evidence="9">
    <name type="scientific">Cyberlindnera fabianii</name>
    <name type="common">Yeast</name>
    <name type="synonym">Hansenula fabianii</name>
    <dbReference type="NCBI Taxonomy" id="36022"/>
    <lineage>
        <taxon>Eukaryota</taxon>
        <taxon>Fungi</taxon>
        <taxon>Dikarya</taxon>
        <taxon>Ascomycota</taxon>
        <taxon>Saccharomycotina</taxon>
        <taxon>Saccharomycetes</taxon>
        <taxon>Phaffomycetales</taxon>
        <taxon>Phaffomycetaceae</taxon>
        <taxon>Cyberlindnera</taxon>
    </lineage>
</organism>
<dbReference type="GO" id="GO:0016602">
    <property type="term" value="C:CCAAT-binding factor complex"/>
    <property type="evidence" value="ECO:0007669"/>
    <property type="project" value="InterPro"/>
</dbReference>
<evidence type="ECO:0000256" key="6">
    <source>
        <dbReference type="ARBA" id="ARBA00023242"/>
    </source>
</evidence>
<keyword evidence="4" id="KW-0010">Activator</keyword>
<evidence type="ECO:0000313" key="9">
    <source>
        <dbReference type="EMBL" id="CDR47557.1"/>
    </source>
</evidence>
<comment type="subunit">
    <text evidence="7">Heterotrimer.</text>
</comment>
<evidence type="ECO:0000256" key="2">
    <source>
        <dbReference type="ARBA" id="ARBA00023015"/>
    </source>
</evidence>
<sequence>MSLGSQQLPYFGKQYYGPLETGFDAIDGQQGPAPLSDHSQNTPSTYDDYDNFTSINLNLGFQDTNGGQAPQLQSHGSSHSHPHAHTHNQTHNHNHTHTHTHNHPQHTSSNDSNAHVSAHMHNSNDANDTNYPHHQTSSTNGTHPQAPASVLQATTLASTIPEPVHEQPFYVNAKQYHRILKRRIARAKLEESLKVARGRRPYLHESRHKHAMRRPRGQGGRFLTAAEIAERDKLEKQKKEQEEQQKQQALQEEQGELRSIETS</sequence>
<feature type="compositionally biased region" description="Polar residues" evidence="8">
    <location>
        <begin position="37"/>
        <end position="73"/>
    </location>
</feature>
<keyword evidence="2 7" id="KW-0805">Transcription regulation</keyword>
<keyword evidence="3 7" id="KW-0238">DNA-binding</keyword>
<protein>
    <recommendedName>
        <fullName evidence="7">Transcriptional activator HAP2</fullName>
    </recommendedName>
</protein>
<comment type="function">
    <text evidence="7">Component of the sequence-specific heterotrimeric transcription factor (NF-Y) which specifically recognizes a 5'-CCAAT-3' box motif found in the promoters of its target genes.</text>
</comment>
<reference evidence="9" key="1">
    <citation type="journal article" date="2014" name="Genome Announc.">
        <title>Genome sequence of the yeast Cyberlindnera fabianii (Hansenula fabianii).</title>
        <authorList>
            <person name="Freel K.C."/>
            <person name="Sarilar V."/>
            <person name="Neuveglise C."/>
            <person name="Devillers H."/>
            <person name="Friedrich A."/>
            <person name="Schacherer J."/>
        </authorList>
    </citation>
    <scope>NUCLEOTIDE SEQUENCE</scope>
    <source>
        <strain evidence="9">YJS4271</strain>
    </source>
</reference>
<dbReference type="InterPro" id="IPR018362">
    <property type="entry name" value="CCAAT-binding_factor_CS"/>
</dbReference>
<evidence type="ECO:0000256" key="7">
    <source>
        <dbReference type="RuleBase" id="RU367155"/>
    </source>
</evidence>
<dbReference type="PROSITE" id="PS00686">
    <property type="entry name" value="NFYA_HAP2_1"/>
    <property type="match status" value="1"/>
</dbReference>
<dbReference type="EMBL" id="LK052918">
    <property type="protein sequence ID" value="CDR47557.1"/>
    <property type="molecule type" value="Genomic_DNA"/>
</dbReference>
<feature type="region of interest" description="Disordered" evidence="8">
    <location>
        <begin position="200"/>
        <end position="263"/>
    </location>
</feature>
<dbReference type="InterPro" id="IPR001289">
    <property type="entry name" value="NFYA"/>
</dbReference>
<dbReference type="Gene3D" id="6.10.250.2430">
    <property type="match status" value="1"/>
</dbReference>
<dbReference type="GO" id="GO:0003700">
    <property type="term" value="F:DNA-binding transcription factor activity"/>
    <property type="evidence" value="ECO:0007669"/>
    <property type="project" value="UniProtKB-UniRule"/>
</dbReference>
<evidence type="ECO:0000256" key="4">
    <source>
        <dbReference type="ARBA" id="ARBA00023159"/>
    </source>
</evidence>
<evidence type="ECO:0000256" key="3">
    <source>
        <dbReference type="ARBA" id="ARBA00023125"/>
    </source>
</evidence>
<comment type="similarity">
    <text evidence="7">Belongs to the NFYA/HAP2 subunit family.</text>
</comment>
<feature type="compositionally biased region" description="Basic and acidic residues" evidence="8">
    <location>
        <begin position="228"/>
        <end position="245"/>
    </location>
</feature>
<accession>A0A061BKN5</accession>
<proteinExistence type="inferred from homology"/>
<dbReference type="GO" id="GO:0003677">
    <property type="term" value="F:DNA binding"/>
    <property type="evidence" value="ECO:0007669"/>
    <property type="project" value="UniProtKB-KW"/>
</dbReference>
<feature type="compositionally biased region" description="Basic residues" evidence="8">
    <location>
        <begin position="78"/>
        <end position="104"/>
    </location>
</feature>
<evidence type="ECO:0000256" key="8">
    <source>
        <dbReference type="SAM" id="MobiDB-lite"/>
    </source>
</evidence>
<dbReference type="PROSITE" id="PS51152">
    <property type="entry name" value="NFYA_HAP2_2"/>
    <property type="match status" value="1"/>
</dbReference>